<dbReference type="PROSITE" id="PS51350">
    <property type="entry name" value="PTS_HPR_DOM"/>
    <property type="match status" value="1"/>
</dbReference>
<dbReference type="PANTHER" id="PTHR33705">
    <property type="entry name" value="PHOSPHOCARRIER PROTEIN HPR"/>
    <property type="match status" value="1"/>
</dbReference>
<dbReference type="NCBIfam" id="TIGR01003">
    <property type="entry name" value="PTS_HPr_family"/>
    <property type="match status" value="1"/>
</dbReference>
<accession>A0A9D2EJ32</accession>
<protein>
    <submittedName>
        <fullName evidence="2">HPr family phosphocarrier protein</fullName>
    </submittedName>
</protein>
<dbReference type="Proteomes" id="UP000824049">
    <property type="component" value="Unassembled WGS sequence"/>
</dbReference>
<evidence type="ECO:0000313" key="3">
    <source>
        <dbReference type="Proteomes" id="UP000824049"/>
    </source>
</evidence>
<dbReference type="AlphaFoldDB" id="A0A9D2EJ32"/>
<organism evidence="2 3">
    <name type="scientific">Candidatus Anaerobutyricum stercoris</name>
    <dbReference type="NCBI Taxonomy" id="2838457"/>
    <lineage>
        <taxon>Bacteria</taxon>
        <taxon>Bacillati</taxon>
        <taxon>Bacillota</taxon>
        <taxon>Clostridia</taxon>
        <taxon>Lachnospirales</taxon>
        <taxon>Lachnospiraceae</taxon>
        <taxon>Anaerobutyricum</taxon>
    </lineage>
</organism>
<dbReference type="PANTHER" id="PTHR33705:SF5">
    <property type="entry name" value="HPR-LIKE PROTEIN CRH"/>
    <property type="match status" value="1"/>
</dbReference>
<dbReference type="SUPFAM" id="SSF55594">
    <property type="entry name" value="HPr-like"/>
    <property type="match status" value="1"/>
</dbReference>
<proteinExistence type="predicted"/>
<evidence type="ECO:0000259" key="1">
    <source>
        <dbReference type="PROSITE" id="PS51350"/>
    </source>
</evidence>
<dbReference type="InterPro" id="IPR050399">
    <property type="entry name" value="HPr"/>
</dbReference>
<dbReference type="PRINTS" id="PR00107">
    <property type="entry name" value="PHOSPHOCPHPR"/>
</dbReference>
<feature type="domain" description="HPr" evidence="1">
    <location>
        <begin position="1"/>
        <end position="88"/>
    </location>
</feature>
<reference evidence="2" key="1">
    <citation type="journal article" date="2021" name="PeerJ">
        <title>Extensive microbial diversity within the chicken gut microbiome revealed by metagenomics and culture.</title>
        <authorList>
            <person name="Gilroy R."/>
            <person name="Ravi A."/>
            <person name="Getino M."/>
            <person name="Pursley I."/>
            <person name="Horton D.L."/>
            <person name="Alikhan N.F."/>
            <person name="Baker D."/>
            <person name="Gharbi K."/>
            <person name="Hall N."/>
            <person name="Watson M."/>
            <person name="Adriaenssens E.M."/>
            <person name="Foster-Nyarko E."/>
            <person name="Jarju S."/>
            <person name="Secka A."/>
            <person name="Antonio M."/>
            <person name="Oren A."/>
            <person name="Chaudhuri R.R."/>
            <person name="La Ragione R."/>
            <person name="Hildebrand F."/>
            <person name="Pallen M.J."/>
        </authorList>
    </citation>
    <scope>NUCLEOTIDE SEQUENCE</scope>
    <source>
        <strain evidence="2">CHK179-28034</strain>
    </source>
</reference>
<dbReference type="EMBL" id="DXBR01000020">
    <property type="protein sequence ID" value="HIZ38624.1"/>
    <property type="molecule type" value="Genomic_DNA"/>
</dbReference>
<name>A0A9D2EJ32_9FIRM</name>
<reference evidence="2" key="2">
    <citation type="submission" date="2021-04" db="EMBL/GenBank/DDBJ databases">
        <authorList>
            <person name="Gilroy R."/>
        </authorList>
    </citation>
    <scope>NUCLEOTIDE SEQUENCE</scope>
    <source>
        <strain evidence="2">CHK179-28034</strain>
    </source>
</reference>
<sequence length="88" mass="9759">MITKRMEIKIPTGLDPSTIALFIQTASQYDSRVYVEVENKKVNAKSIMGMMTLGLAAGEEITVSAAGDDEQQAIEHIERYLNNEIKAQ</sequence>
<dbReference type="Gene3D" id="3.30.1340.10">
    <property type="entry name" value="HPr-like"/>
    <property type="match status" value="1"/>
</dbReference>
<comment type="caution">
    <text evidence="2">The sequence shown here is derived from an EMBL/GenBank/DDBJ whole genome shotgun (WGS) entry which is preliminary data.</text>
</comment>
<dbReference type="Pfam" id="PF00381">
    <property type="entry name" value="PTS-HPr"/>
    <property type="match status" value="1"/>
</dbReference>
<dbReference type="CDD" id="cd00367">
    <property type="entry name" value="PTS-HPr_like"/>
    <property type="match status" value="1"/>
</dbReference>
<gene>
    <name evidence="2" type="ORF">H9968_01680</name>
</gene>
<dbReference type="InterPro" id="IPR035895">
    <property type="entry name" value="HPr-like_sf"/>
</dbReference>
<dbReference type="InterPro" id="IPR000032">
    <property type="entry name" value="HPr-like"/>
</dbReference>
<evidence type="ECO:0000313" key="2">
    <source>
        <dbReference type="EMBL" id="HIZ38624.1"/>
    </source>
</evidence>